<reference evidence="2 3" key="1">
    <citation type="submission" date="2020-04" db="EMBL/GenBank/DDBJ databases">
        <authorList>
            <person name="De Canck E."/>
        </authorList>
    </citation>
    <scope>NUCLEOTIDE SEQUENCE [LARGE SCALE GENOMIC DNA]</scope>
    <source>
        <strain evidence="2 3">LMG 3458</strain>
    </source>
</reference>
<dbReference type="EC" id="1.1.1.394" evidence="2"/>
<sequence length="294" mass="31158">MRIFLTGATGFIGSKIVPELIAAGHQVLGLSRSEAGAQQLRAAGAEVYQGTIEAPDGLRRGAADCDGVIHTAFDHDFDHFVANCEKDRRVILALGDALQGSARPLIITSATPMGVAVPGEPATEDYFNPDHPNPRKASELAAEVLLSRGVNVSVVRLSQIHDARKQGLVTELVARAREKGVSAYVGDGTNPWSAAHVSDTARLYRAVLEKGVAGARYHATAEGCIPFIEIAQAIGKRFGVPAVSVQETEAAAHFGWLARFAGHDMSASSVKTRERLQWQPVGPGLLASLAAIRD</sequence>
<dbReference type="PANTHER" id="PTHR48079:SF6">
    <property type="entry name" value="NAD(P)-BINDING DOMAIN-CONTAINING PROTEIN-RELATED"/>
    <property type="match status" value="1"/>
</dbReference>
<evidence type="ECO:0000313" key="2">
    <source>
        <dbReference type="EMBL" id="CAB3673920.1"/>
    </source>
</evidence>
<dbReference type="EMBL" id="CADIJO010000003">
    <property type="protein sequence ID" value="CAB3673920.1"/>
    <property type="molecule type" value="Genomic_DNA"/>
</dbReference>
<dbReference type="GO" id="GO:0005737">
    <property type="term" value="C:cytoplasm"/>
    <property type="evidence" value="ECO:0007669"/>
    <property type="project" value="TreeGrafter"/>
</dbReference>
<dbReference type="InterPro" id="IPR001509">
    <property type="entry name" value="Epimerase_deHydtase"/>
</dbReference>
<dbReference type="AlphaFoldDB" id="A0A6S7AK71"/>
<dbReference type="InterPro" id="IPR036291">
    <property type="entry name" value="NAD(P)-bd_dom_sf"/>
</dbReference>
<accession>A0A6S7AK71</accession>
<dbReference type="Gene3D" id="3.40.50.720">
    <property type="entry name" value="NAD(P)-binding Rossmann-like Domain"/>
    <property type="match status" value="1"/>
</dbReference>
<dbReference type="SUPFAM" id="SSF51735">
    <property type="entry name" value="NAD(P)-binding Rossmann-fold domains"/>
    <property type="match status" value="1"/>
</dbReference>
<dbReference type="PANTHER" id="PTHR48079">
    <property type="entry name" value="PROTEIN YEEZ"/>
    <property type="match status" value="1"/>
</dbReference>
<dbReference type="Proteomes" id="UP000494111">
    <property type="component" value="Unassembled WGS sequence"/>
</dbReference>
<dbReference type="GO" id="GO:0004029">
    <property type="term" value="F:aldehyde dehydrogenase (NAD+) activity"/>
    <property type="evidence" value="ECO:0007669"/>
    <property type="project" value="TreeGrafter"/>
</dbReference>
<dbReference type="RefSeq" id="WP_175191618.1">
    <property type="nucleotide sequence ID" value="NZ_CADIJO010000003.1"/>
</dbReference>
<dbReference type="InterPro" id="IPR051783">
    <property type="entry name" value="NAD(P)-dependent_oxidoreduct"/>
</dbReference>
<name>A0A6S7AK71_9BURK</name>
<dbReference type="CDD" id="cd05262">
    <property type="entry name" value="SDR_a7"/>
    <property type="match status" value="1"/>
</dbReference>
<evidence type="ECO:0000259" key="1">
    <source>
        <dbReference type="Pfam" id="PF01370"/>
    </source>
</evidence>
<keyword evidence="2" id="KW-0560">Oxidoreductase</keyword>
<feature type="domain" description="NAD-dependent epimerase/dehydratase" evidence="1">
    <location>
        <begin position="3"/>
        <end position="215"/>
    </location>
</feature>
<dbReference type="Pfam" id="PF01370">
    <property type="entry name" value="Epimerase"/>
    <property type="match status" value="1"/>
</dbReference>
<gene>
    <name evidence="2" type="primary">auaH_2</name>
    <name evidence="2" type="ORF">LMG3458_01247</name>
</gene>
<organism evidence="2 3">
    <name type="scientific">Achromobacter deleyi</name>
    <dbReference type="NCBI Taxonomy" id="1353891"/>
    <lineage>
        <taxon>Bacteria</taxon>
        <taxon>Pseudomonadati</taxon>
        <taxon>Pseudomonadota</taxon>
        <taxon>Betaproteobacteria</taxon>
        <taxon>Burkholderiales</taxon>
        <taxon>Alcaligenaceae</taxon>
        <taxon>Achromobacter</taxon>
    </lineage>
</organism>
<protein>
    <submittedName>
        <fullName evidence="2">Aurachin B dehydrogenase</fullName>
        <ecNumber evidence="2">1.1.1.394</ecNumber>
    </submittedName>
</protein>
<proteinExistence type="predicted"/>
<evidence type="ECO:0000313" key="3">
    <source>
        <dbReference type="Proteomes" id="UP000494111"/>
    </source>
</evidence>